<dbReference type="KEGG" id="lck:HN018_09130"/>
<feature type="binding site" evidence="6">
    <location>
        <position position="158"/>
    </location>
    <ligand>
        <name>FMN</name>
        <dbReference type="ChEBI" id="CHEBI:58210"/>
    </ligand>
</feature>
<sequence length="483" mass="54597">MRKLLHVNLFEMNCVSHIMHGMWVHPDNNRHRFNDLDFWTETAQIAEHGTLDAVFLADVIGTYDRFRDGPETALREAMQIPSNDPLLVIPAMAAVTCHLGFGATFSTTYEPPFAFARRMSTLDHLTKGRVGWNIVTSYLPNAARNFGHPDEVPHDHRYEIADEYLDVLYKLWEGSWDDDAVVQDRERRIYTDPSKVRYIDHVGEHYQVAGPHLCQPSPQRTPLLFQASGSPAGLEFAARHAEVLFIGGHTQDDVRRNIARVRERVVAHGRKPDAVRFLVMAGIIVGRTDVEVATKLESYRRLVSAEGALAHSLAAVDLPSFPHHLLIGTLIDQGVPLADTLLRRFRREQTVGEALAQMASLHEDRFFVAGTPDVIADRIEIWLDQDGIDGINLRQYLSFETMRDFVELVVPELRRRGRYRTSYTDGETLRERMFGTGQPRLPAEHFGARYRDPGLLQAPADRLRFAGPATADRAKQLGTSSPP</sequence>
<dbReference type="GO" id="GO:0004497">
    <property type="term" value="F:monooxygenase activity"/>
    <property type="evidence" value="ECO:0007669"/>
    <property type="project" value="UniProtKB-KW"/>
</dbReference>
<dbReference type="AlphaFoldDB" id="A0A6M8HP54"/>
<keyword evidence="4" id="KW-0503">Monooxygenase</keyword>
<dbReference type="InterPro" id="IPR016215">
    <property type="entry name" value="NTA_MOA"/>
</dbReference>
<dbReference type="PANTHER" id="PTHR30011:SF16">
    <property type="entry name" value="C2H2 FINGER DOMAIN TRANSCRIPTION FACTOR (EUROFUNG)-RELATED"/>
    <property type="match status" value="1"/>
</dbReference>
<keyword evidence="3" id="KW-0560">Oxidoreductase</keyword>
<name>A0A6M8HP54_9PROT</name>
<dbReference type="NCBIfam" id="TIGR03860">
    <property type="entry name" value="FMN_nitrolo"/>
    <property type="match status" value="1"/>
</dbReference>
<evidence type="ECO:0000256" key="3">
    <source>
        <dbReference type="ARBA" id="ARBA00023002"/>
    </source>
</evidence>
<dbReference type="Proteomes" id="UP000500767">
    <property type="component" value="Chromosome"/>
</dbReference>
<evidence type="ECO:0000256" key="2">
    <source>
        <dbReference type="ARBA" id="ARBA00022643"/>
    </source>
</evidence>
<dbReference type="SUPFAM" id="SSF51679">
    <property type="entry name" value="Bacterial luciferase-like"/>
    <property type="match status" value="1"/>
</dbReference>
<dbReference type="InterPro" id="IPR051260">
    <property type="entry name" value="Diverse_substr_monoxygenases"/>
</dbReference>
<evidence type="ECO:0000313" key="8">
    <source>
        <dbReference type="EMBL" id="QKE90184.1"/>
    </source>
</evidence>
<dbReference type="InterPro" id="IPR011251">
    <property type="entry name" value="Luciferase-like_dom"/>
</dbReference>
<dbReference type="PIRSF" id="PIRSF000337">
    <property type="entry name" value="NTA_MOA"/>
    <property type="match status" value="1"/>
</dbReference>
<evidence type="ECO:0000256" key="1">
    <source>
        <dbReference type="ARBA" id="ARBA00022630"/>
    </source>
</evidence>
<dbReference type="InterPro" id="IPR036661">
    <property type="entry name" value="Luciferase-like_sf"/>
</dbReference>
<evidence type="ECO:0000259" key="7">
    <source>
        <dbReference type="Pfam" id="PF00296"/>
    </source>
</evidence>
<dbReference type="PANTHER" id="PTHR30011">
    <property type="entry name" value="ALKANESULFONATE MONOOXYGENASE-RELATED"/>
    <property type="match status" value="1"/>
</dbReference>
<gene>
    <name evidence="8" type="ORF">HN018_09130</name>
</gene>
<proteinExistence type="inferred from homology"/>
<evidence type="ECO:0000256" key="6">
    <source>
        <dbReference type="PIRSR" id="PIRSR000337-1"/>
    </source>
</evidence>
<dbReference type="Gene3D" id="3.20.20.30">
    <property type="entry name" value="Luciferase-like domain"/>
    <property type="match status" value="1"/>
</dbReference>
<reference evidence="8 9" key="1">
    <citation type="journal article" date="2014" name="World J. Microbiol. Biotechnol.">
        <title>Biodiversity and physiological characteristics of Antarctic and Arctic lichens-associated bacteria.</title>
        <authorList>
            <person name="Lee Y.M."/>
            <person name="Kim E.H."/>
            <person name="Lee H.K."/>
            <person name="Hong S.G."/>
        </authorList>
    </citation>
    <scope>NUCLEOTIDE SEQUENCE [LARGE SCALE GENOMIC DNA]</scope>
    <source>
        <strain evidence="8 9">PAMC 26569</strain>
    </source>
</reference>
<feature type="domain" description="Luciferase-like" evidence="7">
    <location>
        <begin position="30"/>
        <end position="381"/>
    </location>
</feature>
<feature type="binding site" evidence="6">
    <location>
        <position position="104"/>
    </location>
    <ligand>
        <name>FMN</name>
        <dbReference type="ChEBI" id="CHEBI:58210"/>
    </ligand>
</feature>
<feature type="binding site" evidence="6">
    <location>
        <position position="230"/>
    </location>
    <ligand>
        <name>FMN</name>
        <dbReference type="ChEBI" id="CHEBI:58210"/>
    </ligand>
</feature>
<evidence type="ECO:0000256" key="4">
    <source>
        <dbReference type="ARBA" id="ARBA00023033"/>
    </source>
</evidence>
<dbReference type="Pfam" id="PF00296">
    <property type="entry name" value="Bac_luciferase"/>
    <property type="match status" value="1"/>
</dbReference>
<dbReference type="EMBL" id="CP053708">
    <property type="protein sequence ID" value="QKE90184.1"/>
    <property type="molecule type" value="Genomic_DNA"/>
</dbReference>
<evidence type="ECO:0000256" key="5">
    <source>
        <dbReference type="ARBA" id="ARBA00033748"/>
    </source>
</evidence>
<feature type="binding site" evidence="6">
    <location>
        <position position="154"/>
    </location>
    <ligand>
        <name>FMN</name>
        <dbReference type="ChEBI" id="CHEBI:58210"/>
    </ligand>
</feature>
<dbReference type="GO" id="GO:0016705">
    <property type="term" value="F:oxidoreductase activity, acting on paired donors, with incorporation or reduction of molecular oxygen"/>
    <property type="evidence" value="ECO:0007669"/>
    <property type="project" value="InterPro"/>
</dbReference>
<protein>
    <submittedName>
        <fullName evidence="8">LLM class flavin-dependent oxidoreductase</fullName>
    </submittedName>
</protein>
<feature type="binding site" evidence="6">
    <location>
        <position position="58"/>
    </location>
    <ligand>
        <name>FMN</name>
        <dbReference type="ChEBI" id="CHEBI:58210"/>
    </ligand>
</feature>
<organism evidence="8 9">
    <name type="scientific">Lichenicola cladoniae</name>
    <dbReference type="NCBI Taxonomy" id="1484109"/>
    <lineage>
        <taxon>Bacteria</taxon>
        <taxon>Pseudomonadati</taxon>
        <taxon>Pseudomonadota</taxon>
        <taxon>Alphaproteobacteria</taxon>
        <taxon>Acetobacterales</taxon>
        <taxon>Acetobacteraceae</taxon>
        <taxon>Lichenicola</taxon>
    </lineage>
</organism>
<evidence type="ECO:0000313" key="9">
    <source>
        <dbReference type="Proteomes" id="UP000500767"/>
    </source>
</evidence>
<keyword evidence="2 6" id="KW-0288">FMN</keyword>
<comment type="similarity">
    <text evidence="5">Belongs to the NtaA/SnaA/DszA monooxygenase family.</text>
</comment>
<accession>A0A6M8HP54</accession>
<keyword evidence="9" id="KW-1185">Reference proteome</keyword>
<keyword evidence="1 6" id="KW-0285">Flavoprotein</keyword>